<dbReference type="Proteomes" id="UP000280475">
    <property type="component" value="Chromosome"/>
</dbReference>
<gene>
    <name evidence="2" type="ORF">C7H83_10160</name>
</gene>
<name>A0A3G5FKE8_TETHA</name>
<reference evidence="2 3" key="1">
    <citation type="journal article" date="2012" name="Int. J. Syst. Evol. Microbiol.">
        <title>Characterization of Tetragenococcus strains from sugar thick juice reveals a novel species, Tetragenococcus osmophilus sp. nov., and divides Tetragenococcus halophilus into two subspecies, T. halophilus subsp. halophilus subsp. nov. and T. halophilus subsp. flandriensis subsp. nov.</title>
        <authorList>
            <person name="Juste A."/>
            <person name="Van Trappen S."/>
            <person name="Verreth C."/>
            <person name="Cleenwerck I."/>
            <person name="De Vos P."/>
            <person name="Lievens B."/>
            <person name="Willems K.A."/>
        </authorList>
    </citation>
    <scope>NUCLEOTIDE SEQUENCE [LARGE SCALE GENOMIC DNA]</scope>
    <source>
        <strain evidence="2 3">LMG 26042</strain>
    </source>
</reference>
<proteinExistence type="predicted"/>
<evidence type="ECO:0000313" key="2">
    <source>
        <dbReference type="EMBL" id="AYW50804.1"/>
    </source>
</evidence>
<dbReference type="RefSeq" id="WP_103893047.1">
    <property type="nucleotide sequence ID" value="NZ_CP027768.1"/>
</dbReference>
<protein>
    <submittedName>
        <fullName evidence="2">Uncharacterized protein</fullName>
    </submittedName>
</protein>
<keyword evidence="1" id="KW-0175">Coiled coil</keyword>
<evidence type="ECO:0000256" key="1">
    <source>
        <dbReference type="SAM" id="Coils"/>
    </source>
</evidence>
<dbReference type="AlphaFoldDB" id="A0A3G5FKE8"/>
<organism evidence="2 3">
    <name type="scientific">Tetragenococcus halophilus</name>
    <name type="common">Pediococcus halophilus</name>
    <dbReference type="NCBI Taxonomy" id="51669"/>
    <lineage>
        <taxon>Bacteria</taxon>
        <taxon>Bacillati</taxon>
        <taxon>Bacillota</taxon>
        <taxon>Bacilli</taxon>
        <taxon>Lactobacillales</taxon>
        <taxon>Enterococcaceae</taxon>
        <taxon>Tetragenococcus</taxon>
    </lineage>
</organism>
<dbReference type="EMBL" id="CP027768">
    <property type="protein sequence ID" value="AYW50804.1"/>
    <property type="molecule type" value="Genomic_DNA"/>
</dbReference>
<sequence>MEEIIPTKDTPETMEQLEQAMQILHDKAEEYERLLSQAQGIAKELKKTKFKVEFDYGEETEE</sequence>
<feature type="coiled-coil region" evidence="1">
    <location>
        <begin position="14"/>
        <end position="48"/>
    </location>
</feature>
<accession>A0A3G5FKE8</accession>
<evidence type="ECO:0000313" key="3">
    <source>
        <dbReference type="Proteomes" id="UP000280475"/>
    </source>
</evidence>